<protein>
    <submittedName>
        <fullName evidence="1">Uncharacterized protein</fullName>
    </submittedName>
</protein>
<organism evidence="1 2">
    <name type="scientific">Trichonephila inaurata madagascariensis</name>
    <dbReference type="NCBI Taxonomy" id="2747483"/>
    <lineage>
        <taxon>Eukaryota</taxon>
        <taxon>Metazoa</taxon>
        <taxon>Ecdysozoa</taxon>
        <taxon>Arthropoda</taxon>
        <taxon>Chelicerata</taxon>
        <taxon>Arachnida</taxon>
        <taxon>Araneae</taxon>
        <taxon>Araneomorphae</taxon>
        <taxon>Entelegynae</taxon>
        <taxon>Araneoidea</taxon>
        <taxon>Nephilidae</taxon>
        <taxon>Trichonephila</taxon>
        <taxon>Trichonephila inaurata</taxon>
    </lineage>
</organism>
<gene>
    <name evidence="1" type="ORF">TNIN_140651</name>
</gene>
<reference evidence="1" key="1">
    <citation type="submission" date="2020-08" db="EMBL/GenBank/DDBJ databases">
        <title>Multicomponent nature underlies the extraordinary mechanical properties of spider dragline silk.</title>
        <authorList>
            <person name="Kono N."/>
            <person name="Nakamura H."/>
            <person name="Mori M."/>
            <person name="Yoshida Y."/>
            <person name="Ohtoshi R."/>
            <person name="Malay A.D."/>
            <person name="Moran D.A.P."/>
            <person name="Tomita M."/>
            <person name="Numata K."/>
            <person name="Arakawa K."/>
        </authorList>
    </citation>
    <scope>NUCLEOTIDE SEQUENCE</scope>
</reference>
<dbReference type="AlphaFoldDB" id="A0A8X6YS23"/>
<name>A0A8X6YS23_9ARAC</name>
<dbReference type="Proteomes" id="UP000886998">
    <property type="component" value="Unassembled WGS sequence"/>
</dbReference>
<evidence type="ECO:0000313" key="1">
    <source>
        <dbReference type="EMBL" id="GFY77423.1"/>
    </source>
</evidence>
<sequence length="208" mass="23487">MTLGRNKVHLIGKAMKHRTRSSVVLEHYIGVCIIVYSRRLSTVAVPLAARNYVVSPVPGWGKVAVFVSHWTRAPKDGDTREFHIRFQKVNITLSSIARGIVSFECGESTITANIFPTAEGMKKMNYSKSCTRIEELNKRFEKNWLYGGSVTKRKTTVGDYVKITMNELIALSSKRCSRAPKYGKLFHVPYPSFRSFPHGILHISIPTN</sequence>
<dbReference type="EMBL" id="BMAV01022453">
    <property type="protein sequence ID" value="GFY77423.1"/>
    <property type="molecule type" value="Genomic_DNA"/>
</dbReference>
<accession>A0A8X6YS23</accession>
<evidence type="ECO:0000313" key="2">
    <source>
        <dbReference type="Proteomes" id="UP000886998"/>
    </source>
</evidence>
<keyword evidence="2" id="KW-1185">Reference proteome</keyword>
<proteinExistence type="predicted"/>
<comment type="caution">
    <text evidence="1">The sequence shown here is derived from an EMBL/GenBank/DDBJ whole genome shotgun (WGS) entry which is preliminary data.</text>
</comment>